<organism evidence="2">
    <name type="scientific">bioreactor metagenome</name>
    <dbReference type="NCBI Taxonomy" id="1076179"/>
    <lineage>
        <taxon>unclassified sequences</taxon>
        <taxon>metagenomes</taxon>
        <taxon>ecological metagenomes</taxon>
    </lineage>
</organism>
<accession>A0A644YLP4</accession>
<name>A0A644YLP4_9ZZZZ</name>
<sequence>MKKNTRDTIRRPKDYERDPAWDSDDRELMGDAPKKAKPKTIDKEARSERDDEEGV</sequence>
<dbReference type="AlphaFoldDB" id="A0A644YLP4"/>
<comment type="caution">
    <text evidence="2">The sequence shown here is derived from an EMBL/GenBank/DDBJ whole genome shotgun (WGS) entry which is preliminary data.</text>
</comment>
<proteinExistence type="predicted"/>
<feature type="compositionally biased region" description="Basic and acidic residues" evidence="1">
    <location>
        <begin position="26"/>
        <end position="49"/>
    </location>
</feature>
<gene>
    <name evidence="2" type="ORF">SDC9_75870</name>
</gene>
<reference evidence="2" key="1">
    <citation type="submission" date="2019-08" db="EMBL/GenBank/DDBJ databases">
        <authorList>
            <person name="Kucharzyk K."/>
            <person name="Murdoch R.W."/>
            <person name="Higgins S."/>
            <person name="Loffler F."/>
        </authorList>
    </citation>
    <scope>NUCLEOTIDE SEQUENCE</scope>
</reference>
<dbReference type="EMBL" id="VSSQ01005484">
    <property type="protein sequence ID" value="MPM29330.1"/>
    <property type="molecule type" value="Genomic_DNA"/>
</dbReference>
<protein>
    <submittedName>
        <fullName evidence="2">Uncharacterized protein</fullName>
    </submittedName>
</protein>
<feature type="compositionally biased region" description="Basic and acidic residues" evidence="1">
    <location>
        <begin position="1"/>
        <end position="20"/>
    </location>
</feature>
<feature type="region of interest" description="Disordered" evidence="1">
    <location>
        <begin position="1"/>
        <end position="55"/>
    </location>
</feature>
<evidence type="ECO:0000313" key="2">
    <source>
        <dbReference type="EMBL" id="MPM29330.1"/>
    </source>
</evidence>
<evidence type="ECO:0000256" key="1">
    <source>
        <dbReference type="SAM" id="MobiDB-lite"/>
    </source>
</evidence>